<name>A0A512M852_9BACT</name>
<evidence type="ECO:0000256" key="1">
    <source>
        <dbReference type="SAM" id="Phobius"/>
    </source>
</evidence>
<dbReference type="InterPro" id="IPR010721">
    <property type="entry name" value="UstE-like"/>
</dbReference>
<keyword evidence="1" id="KW-0812">Transmembrane</keyword>
<comment type="caution">
    <text evidence="2">The sequence shown here is derived from an EMBL/GenBank/DDBJ whole genome shotgun (WGS) entry which is preliminary data.</text>
</comment>
<evidence type="ECO:0000313" key="3">
    <source>
        <dbReference type="Proteomes" id="UP000321577"/>
    </source>
</evidence>
<dbReference type="RefSeq" id="WP_146850495.1">
    <property type="nucleotide sequence ID" value="NZ_BKAG01000013.1"/>
</dbReference>
<dbReference type="GO" id="GO:0016020">
    <property type="term" value="C:membrane"/>
    <property type="evidence" value="ECO:0007669"/>
    <property type="project" value="TreeGrafter"/>
</dbReference>
<dbReference type="PANTHER" id="PTHR32251:SF23">
    <property type="entry name" value="3-OXO-5-ALPHA-STEROID 4-DEHYDROGENASE (DUF1295)"/>
    <property type="match status" value="1"/>
</dbReference>
<dbReference type="Pfam" id="PF06966">
    <property type="entry name" value="DUF1295"/>
    <property type="match status" value="1"/>
</dbReference>
<proteinExistence type="predicted"/>
<keyword evidence="3" id="KW-1185">Reference proteome</keyword>
<protein>
    <submittedName>
        <fullName evidence="2">Membrane protein</fullName>
    </submittedName>
</protein>
<gene>
    <name evidence="2" type="ORF">BGE01nite_22010</name>
</gene>
<dbReference type="AlphaFoldDB" id="A0A512M852"/>
<dbReference type="Gene3D" id="1.20.120.1630">
    <property type="match status" value="1"/>
</dbReference>
<reference evidence="2 3" key="1">
    <citation type="submission" date="2019-07" db="EMBL/GenBank/DDBJ databases">
        <title>Whole genome shotgun sequence of Brevifollis gellanilyticus NBRC 108608.</title>
        <authorList>
            <person name="Hosoyama A."/>
            <person name="Uohara A."/>
            <person name="Ohji S."/>
            <person name="Ichikawa N."/>
        </authorList>
    </citation>
    <scope>NUCLEOTIDE SEQUENCE [LARGE SCALE GENOMIC DNA]</scope>
    <source>
        <strain evidence="2 3">NBRC 108608</strain>
    </source>
</reference>
<dbReference type="OrthoDB" id="9779233at2"/>
<feature type="transmembrane region" description="Helical" evidence="1">
    <location>
        <begin position="103"/>
        <end position="126"/>
    </location>
</feature>
<dbReference type="PROSITE" id="PS50244">
    <property type="entry name" value="S5A_REDUCTASE"/>
    <property type="match status" value="1"/>
</dbReference>
<dbReference type="Proteomes" id="UP000321577">
    <property type="component" value="Unassembled WGS sequence"/>
</dbReference>
<organism evidence="2 3">
    <name type="scientific">Brevifollis gellanilyticus</name>
    <dbReference type="NCBI Taxonomy" id="748831"/>
    <lineage>
        <taxon>Bacteria</taxon>
        <taxon>Pseudomonadati</taxon>
        <taxon>Verrucomicrobiota</taxon>
        <taxon>Verrucomicrobiia</taxon>
        <taxon>Verrucomicrobiales</taxon>
        <taxon>Verrucomicrobiaceae</taxon>
    </lineage>
</organism>
<dbReference type="EMBL" id="BKAG01000013">
    <property type="protein sequence ID" value="GEP42910.1"/>
    <property type="molecule type" value="Genomic_DNA"/>
</dbReference>
<sequence>MSLLIAAIILIILFLATWRLSVKLDNYSFVDVTWSLSFAPVAVWLAVAGHGWLPRRIAIAVLVAAWSLRLGVFLWKRIASHHPKEDVRYAVLRKKWSANPPRAFLVFFLAQCVLVWLLMLPVWLIADRTESRFGLLEGMGLAVWAIALIGEGLADAQLAKFKRTHHDPMAVCEIGLWRYSRHPNYFFQSLLWWGLFLMALPAPWGWTSIIAPLAMLHFLLNVTGVPLTEKLSLEKRGDRYREYQRTTSTFVPWFRRR</sequence>
<evidence type="ECO:0000313" key="2">
    <source>
        <dbReference type="EMBL" id="GEP42910.1"/>
    </source>
</evidence>
<accession>A0A512M852</accession>
<keyword evidence="1" id="KW-1133">Transmembrane helix</keyword>
<keyword evidence="1" id="KW-0472">Membrane</keyword>
<feature type="transmembrane region" description="Helical" evidence="1">
    <location>
        <begin position="132"/>
        <end position="154"/>
    </location>
</feature>
<dbReference type="PANTHER" id="PTHR32251">
    <property type="entry name" value="3-OXO-5-ALPHA-STEROID 4-DEHYDROGENASE"/>
    <property type="match status" value="1"/>
</dbReference>
<feature type="transmembrane region" description="Helical" evidence="1">
    <location>
        <begin position="185"/>
        <end position="203"/>
    </location>
</feature>